<organism evidence="2 3">
    <name type="scientific">Polarella glacialis</name>
    <name type="common">Dinoflagellate</name>
    <dbReference type="NCBI Taxonomy" id="89957"/>
    <lineage>
        <taxon>Eukaryota</taxon>
        <taxon>Sar</taxon>
        <taxon>Alveolata</taxon>
        <taxon>Dinophyceae</taxon>
        <taxon>Suessiales</taxon>
        <taxon>Suessiaceae</taxon>
        <taxon>Polarella</taxon>
    </lineage>
</organism>
<protein>
    <submittedName>
        <fullName evidence="2">Uncharacterized protein</fullName>
    </submittedName>
</protein>
<feature type="non-terminal residue" evidence="2">
    <location>
        <position position="222"/>
    </location>
</feature>
<sequence>MAKTVLKRPSAAASSVMKRPAAASKAAPKRAGAASAARKTKTTTKQTSKNTNAKTQKQTTKQTNKNTKAATTKASNKQTLKKRPAAAGRGPAAELNVRKSLDEIQDDLNAKGWGIILLEPACTRSTLAALIKKDHLLLPVEVVGPACEVSGDMDEMRLSWAGGGTSLGNALWQHYIFPGTADAERMIHRGHFRAAFTELLGLLLFMESDDCWLCDQEVACDR</sequence>
<evidence type="ECO:0000313" key="3">
    <source>
        <dbReference type="Proteomes" id="UP000654075"/>
    </source>
</evidence>
<evidence type="ECO:0000256" key="1">
    <source>
        <dbReference type="SAM" id="MobiDB-lite"/>
    </source>
</evidence>
<gene>
    <name evidence="2" type="ORF">PGLA1383_LOCUS7351</name>
</gene>
<feature type="region of interest" description="Disordered" evidence="1">
    <location>
        <begin position="1"/>
        <end position="94"/>
    </location>
</feature>
<keyword evidence="3" id="KW-1185">Reference proteome</keyword>
<accession>A0A813DKY1</accession>
<evidence type="ECO:0000313" key="2">
    <source>
        <dbReference type="EMBL" id="CAE8588555.1"/>
    </source>
</evidence>
<dbReference type="EMBL" id="CAJNNV010003203">
    <property type="protein sequence ID" value="CAE8588555.1"/>
    <property type="molecule type" value="Genomic_DNA"/>
</dbReference>
<proteinExistence type="predicted"/>
<name>A0A813DKY1_POLGL</name>
<dbReference type="AlphaFoldDB" id="A0A813DKY1"/>
<dbReference type="OrthoDB" id="10672453at2759"/>
<dbReference type="Proteomes" id="UP000654075">
    <property type="component" value="Unassembled WGS sequence"/>
</dbReference>
<comment type="caution">
    <text evidence="2">The sequence shown here is derived from an EMBL/GenBank/DDBJ whole genome shotgun (WGS) entry which is preliminary data.</text>
</comment>
<feature type="compositionally biased region" description="Low complexity" evidence="1">
    <location>
        <begin position="18"/>
        <end position="78"/>
    </location>
</feature>
<reference evidence="2" key="1">
    <citation type="submission" date="2021-02" db="EMBL/GenBank/DDBJ databases">
        <authorList>
            <person name="Dougan E. K."/>
            <person name="Rhodes N."/>
            <person name="Thang M."/>
            <person name="Chan C."/>
        </authorList>
    </citation>
    <scope>NUCLEOTIDE SEQUENCE</scope>
</reference>